<protein>
    <submittedName>
        <fullName evidence="5">Transcriptional regulator, LacI family</fullName>
    </submittedName>
</protein>
<gene>
    <name evidence="5" type="ORF">AVDCRST_MAG43-912</name>
</gene>
<dbReference type="InterPro" id="IPR046335">
    <property type="entry name" value="LacI/GalR-like_sensor"/>
</dbReference>
<dbReference type="AlphaFoldDB" id="A0A6J4UJH8"/>
<dbReference type="Pfam" id="PF13377">
    <property type="entry name" value="Peripla_BP_3"/>
    <property type="match status" value="1"/>
</dbReference>
<evidence type="ECO:0000256" key="2">
    <source>
        <dbReference type="ARBA" id="ARBA00023125"/>
    </source>
</evidence>
<evidence type="ECO:0000313" key="5">
    <source>
        <dbReference type="EMBL" id="CAA9549166.1"/>
    </source>
</evidence>
<keyword evidence="1" id="KW-0805">Transcription regulation</keyword>
<dbReference type="CDD" id="cd01392">
    <property type="entry name" value="HTH_LacI"/>
    <property type="match status" value="1"/>
</dbReference>
<sequence length="364" mass="38366">MVPQHQPRSPVKRATLTQIAAEIGVSAKTVSNAYRHPDQLSPALRERIFEAAIRLGFAGPDPLASGFRRGSTNAIGFIYANPLSYAFNDEAAVALLAGISEIAEAEGFSLMLVPGTAAGERDPAGIGGAAVDGVIAYSIGSNDPVLAYTRRRGVPLVIIDQPVIAEVPHVGIDDEGAAFAAAAHLRELGHRRIAVISFAIEPRTESRTWSLAEWPDTPYTVTDRRLSGYARALRDHVLLDRIPVVASWGSNERLGYAATQGVLARTPGPTALLCLSDSLALGALAAAQDAGLRVPEDISIVGFDDIPSGRASHPTLTTITQSHGDKGRAAAGMLFGQLRGERVDSARTLPASLVVRDSTAPPPR</sequence>
<name>A0A6J4UJH8_9BACT</name>
<proteinExistence type="predicted"/>
<dbReference type="SMART" id="SM00354">
    <property type="entry name" value="HTH_LACI"/>
    <property type="match status" value="1"/>
</dbReference>
<accession>A0A6J4UJH8</accession>
<keyword evidence="2" id="KW-0238">DNA-binding</keyword>
<keyword evidence="3" id="KW-0804">Transcription</keyword>
<dbReference type="SUPFAM" id="SSF53822">
    <property type="entry name" value="Periplasmic binding protein-like I"/>
    <property type="match status" value="1"/>
</dbReference>
<evidence type="ECO:0000256" key="1">
    <source>
        <dbReference type="ARBA" id="ARBA00023015"/>
    </source>
</evidence>
<dbReference type="Gene3D" id="3.40.50.2300">
    <property type="match status" value="2"/>
</dbReference>
<dbReference type="Gene3D" id="1.10.260.40">
    <property type="entry name" value="lambda repressor-like DNA-binding domains"/>
    <property type="match status" value="1"/>
</dbReference>
<dbReference type="InterPro" id="IPR028082">
    <property type="entry name" value="Peripla_BP_I"/>
</dbReference>
<dbReference type="EMBL" id="CADCWI010000044">
    <property type="protein sequence ID" value="CAA9549166.1"/>
    <property type="molecule type" value="Genomic_DNA"/>
</dbReference>
<dbReference type="GO" id="GO:0003700">
    <property type="term" value="F:DNA-binding transcription factor activity"/>
    <property type="evidence" value="ECO:0007669"/>
    <property type="project" value="TreeGrafter"/>
</dbReference>
<evidence type="ECO:0000259" key="4">
    <source>
        <dbReference type="PROSITE" id="PS50932"/>
    </source>
</evidence>
<reference evidence="5" key="1">
    <citation type="submission" date="2020-02" db="EMBL/GenBank/DDBJ databases">
        <authorList>
            <person name="Meier V. D."/>
        </authorList>
    </citation>
    <scope>NUCLEOTIDE SEQUENCE</scope>
    <source>
        <strain evidence="5">AVDCRST_MAG43</strain>
    </source>
</reference>
<dbReference type="PROSITE" id="PS50932">
    <property type="entry name" value="HTH_LACI_2"/>
    <property type="match status" value="1"/>
</dbReference>
<dbReference type="CDD" id="cd06279">
    <property type="entry name" value="PBP1_LacI-like"/>
    <property type="match status" value="1"/>
</dbReference>
<dbReference type="SUPFAM" id="SSF47413">
    <property type="entry name" value="lambda repressor-like DNA-binding domains"/>
    <property type="match status" value="1"/>
</dbReference>
<feature type="domain" description="HTH lacI-type" evidence="4">
    <location>
        <begin position="14"/>
        <end position="69"/>
    </location>
</feature>
<dbReference type="PANTHER" id="PTHR30146:SF138">
    <property type="entry name" value="TRANSCRIPTIONAL REGULATORY PROTEIN"/>
    <property type="match status" value="1"/>
</dbReference>
<dbReference type="PANTHER" id="PTHR30146">
    <property type="entry name" value="LACI-RELATED TRANSCRIPTIONAL REPRESSOR"/>
    <property type="match status" value="1"/>
</dbReference>
<organism evidence="5">
    <name type="scientific">uncultured Thermomicrobiales bacterium</name>
    <dbReference type="NCBI Taxonomy" id="1645740"/>
    <lineage>
        <taxon>Bacteria</taxon>
        <taxon>Pseudomonadati</taxon>
        <taxon>Thermomicrobiota</taxon>
        <taxon>Thermomicrobia</taxon>
        <taxon>Thermomicrobiales</taxon>
        <taxon>environmental samples</taxon>
    </lineage>
</organism>
<dbReference type="GO" id="GO:0000976">
    <property type="term" value="F:transcription cis-regulatory region binding"/>
    <property type="evidence" value="ECO:0007669"/>
    <property type="project" value="TreeGrafter"/>
</dbReference>
<evidence type="ECO:0000256" key="3">
    <source>
        <dbReference type="ARBA" id="ARBA00023163"/>
    </source>
</evidence>
<dbReference type="InterPro" id="IPR010982">
    <property type="entry name" value="Lambda_DNA-bd_dom_sf"/>
</dbReference>
<dbReference type="InterPro" id="IPR000843">
    <property type="entry name" value="HTH_LacI"/>
</dbReference>